<evidence type="ECO:0000256" key="4">
    <source>
        <dbReference type="ARBA" id="ARBA00022989"/>
    </source>
</evidence>
<dbReference type="EMBL" id="JBHSMC010000024">
    <property type="protein sequence ID" value="MFC5466271.1"/>
    <property type="molecule type" value="Genomic_DNA"/>
</dbReference>
<feature type="domain" description="Cell envelope-related transcriptional attenuator" evidence="6">
    <location>
        <begin position="85"/>
        <end position="228"/>
    </location>
</feature>
<protein>
    <submittedName>
        <fullName evidence="7">LCP family protein</fullName>
    </submittedName>
</protein>
<accession>A0ABW0LLT2</accession>
<dbReference type="PANTHER" id="PTHR33392">
    <property type="entry name" value="POLYISOPRENYL-TEICHOIC ACID--PEPTIDOGLYCAN TEICHOIC ACID TRANSFERASE TAGU"/>
    <property type="match status" value="1"/>
</dbReference>
<dbReference type="Gene3D" id="3.40.630.190">
    <property type="entry name" value="LCP protein"/>
    <property type="match status" value="1"/>
</dbReference>
<keyword evidence="4 5" id="KW-1133">Transmembrane helix</keyword>
<evidence type="ECO:0000259" key="6">
    <source>
        <dbReference type="Pfam" id="PF03816"/>
    </source>
</evidence>
<comment type="similarity">
    <text evidence="1">Belongs to the LytR/CpsA/Psr (LCP) family.</text>
</comment>
<evidence type="ECO:0000256" key="5">
    <source>
        <dbReference type="SAM" id="Phobius"/>
    </source>
</evidence>
<gene>
    <name evidence="7" type="ORF">ACFPM4_16250</name>
</gene>
<name>A0ABW0LLT2_9BACI</name>
<comment type="caution">
    <text evidence="7">The sequence shown here is derived from an EMBL/GenBank/DDBJ whole genome shotgun (WGS) entry which is preliminary data.</text>
</comment>
<keyword evidence="2 5" id="KW-0812">Transmembrane</keyword>
<proteinExistence type="inferred from homology"/>
<keyword evidence="3" id="KW-0735">Signal-anchor</keyword>
<reference evidence="8" key="1">
    <citation type="journal article" date="2019" name="Int. J. Syst. Evol. Microbiol.">
        <title>The Global Catalogue of Microorganisms (GCM) 10K type strain sequencing project: providing services to taxonomists for standard genome sequencing and annotation.</title>
        <authorList>
            <consortium name="The Broad Institute Genomics Platform"/>
            <consortium name="The Broad Institute Genome Sequencing Center for Infectious Disease"/>
            <person name="Wu L."/>
            <person name="Ma J."/>
        </authorList>
    </citation>
    <scope>NUCLEOTIDE SEQUENCE [LARGE SCALE GENOMIC DNA]</scope>
    <source>
        <strain evidence="8">CGMCC 1.12237</strain>
    </source>
</reference>
<dbReference type="NCBIfam" id="TIGR00350">
    <property type="entry name" value="lytR_cpsA_psr"/>
    <property type="match status" value="1"/>
</dbReference>
<evidence type="ECO:0000256" key="1">
    <source>
        <dbReference type="ARBA" id="ARBA00006068"/>
    </source>
</evidence>
<evidence type="ECO:0000256" key="3">
    <source>
        <dbReference type="ARBA" id="ARBA00022968"/>
    </source>
</evidence>
<keyword evidence="5" id="KW-0472">Membrane</keyword>
<dbReference type="Pfam" id="PF03816">
    <property type="entry name" value="LytR_cpsA_psr"/>
    <property type="match status" value="1"/>
</dbReference>
<dbReference type="Proteomes" id="UP001596147">
    <property type="component" value="Unassembled WGS sequence"/>
</dbReference>
<dbReference type="PANTHER" id="PTHR33392:SF6">
    <property type="entry name" value="POLYISOPRENYL-TEICHOIC ACID--PEPTIDOGLYCAN TEICHOIC ACID TRANSFERASE TAGU"/>
    <property type="match status" value="1"/>
</dbReference>
<dbReference type="RefSeq" id="WP_382354063.1">
    <property type="nucleotide sequence ID" value="NZ_JBHSMC010000024.1"/>
</dbReference>
<keyword evidence="8" id="KW-1185">Reference proteome</keyword>
<dbReference type="InterPro" id="IPR050922">
    <property type="entry name" value="LytR/CpsA/Psr_CW_biosynth"/>
</dbReference>
<feature type="transmembrane region" description="Helical" evidence="5">
    <location>
        <begin position="21"/>
        <end position="40"/>
    </location>
</feature>
<evidence type="ECO:0000256" key="2">
    <source>
        <dbReference type="ARBA" id="ARBA00022692"/>
    </source>
</evidence>
<evidence type="ECO:0000313" key="7">
    <source>
        <dbReference type="EMBL" id="MFC5466271.1"/>
    </source>
</evidence>
<sequence length="310" mass="35659">MRVNKLKERKRRRLVRIVWSIVAVIVIGVGLYGLNVYLSLNSALETMHQPIEKSDKREQEVSITKKDPFSILLLGIDESENDVGRSDTLIVTTVNPEDNTIKMLSIPRDTRTEIIGNGTVEKINHAYARGGVEMAIDTVEHFLDIPIDYYVQVNMEGFQGIIDAFNGVTVDNDMDLSHNKYKFPKGKIHLTGEEALVFSRIRKGDPRGDFGRQVRQKQIIQAIVNEAKSLSSLWNYDDVFKSLGDNVRTNISFKEMVSLQQQYKSLKTNIEQLQFEKFNGGYIGKYWYFFPDEQEVKDYQQLFKEHLGLL</sequence>
<evidence type="ECO:0000313" key="8">
    <source>
        <dbReference type="Proteomes" id="UP001596147"/>
    </source>
</evidence>
<organism evidence="7 8">
    <name type="scientific">Lederbergia graminis</name>
    <dbReference type="NCBI Taxonomy" id="735518"/>
    <lineage>
        <taxon>Bacteria</taxon>
        <taxon>Bacillati</taxon>
        <taxon>Bacillota</taxon>
        <taxon>Bacilli</taxon>
        <taxon>Bacillales</taxon>
        <taxon>Bacillaceae</taxon>
        <taxon>Lederbergia</taxon>
    </lineage>
</organism>
<dbReference type="InterPro" id="IPR004474">
    <property type="entry name" value="LytR_CpsA_psr"/>
</dbReference>